<dbReference type="EMBL" id="JAPWGL010000007">
    <property type="protein sequence ID" value="MCZ4225564.1"/>
    <property type="molecule type" value="Genomic_DNA"/>
</dbReference>
<comment type="subcellular location">
    <subcellularLocation>
        <location evidence="1">Endomembrane system</location>
        <topology evidence="1">Multi-pass membrane protein</topology>
    </subcellularLocation>
</comment>
<protein>
    <submittedName>
        <fullName evidence="6">YkvA family protein</fullName>
    </submittedName>
</protein>
<dbReference type="Proteomes" id="UP001144341">
    <property type="component" value="Unassembled WGS sequence"/>
</dbReference>
<organism evidence="6 7">
    <name type="scientific">Pedobacter rhodius</name>
    <dbReference type="NCBI Taxonomy" id="3004098"/>
    <lineage>
        <taxon>Bacteria</taxon>
        <taxon>Pseudomonadati</taxon>
        <taxon>Bacteroidota</taxon>
        <taxon>Sphingobacteriia</taxon>
        <taxon>Sphingobacteriales</taxon>
        <taxon>Sphingobacteriaceae</taxon>
        <taxon>Pedobacter</taxon>
    </lineage>
</organism>
<dbReference type="InterPro" id="IPR010652">
    <property type="entry name" value="DUF1232"/>
</dbReference>
<dbReference type="Pfam" id="PF06803">
    <property type="entry name" value="DUF1232"/>
    <property type="match status" value="1"/>
</dbReference>
<evidence type="ECO:0000256" key="3">
    <source>
        <dbReference type="ARBA" id="ARBA00022989"/>
    </source>
</evidence>
<accession>A0ABT4L314</accession>
<dbReference type="RefSeq" id="WP_269417197.1">
    <property type="nucleotide sequence ID" value="NZ_JAPWGL010000007.1"/>
</dbReference>
<keyword evidence="2" id="KW-0812">Transmembrane</keyword>
<gene>
    <name evidence="6" type="ORF">O0931_19775</name>
</gene>
<sequence>MKLNRQKILDFFKKSESKASVILNDKTKASDTIKEALGKAVTNKGQLEGVWAKMVLLFAIAKDYVNGDYTEIPKRSIIAILGGLIYFLSPIDVVPDFVPVLGFIDDVFVLNLVYKQVLKDLEKYKIWKDAQINYIEDADATEI</sequence>
<reference evidence="6" key="1">
    <citation type="submission" date="2022-12" db="EMBL/GenBank/DDBJ databases">
        <title>Genome sequence of SJ11.</title>
        <authorList>
            <person name="Woo H."/>
        </authorList>
    </citation>
    <scope>NUCLEOTIDE SEQUENCE</scope>
    <source>
        <strain evidence="6">SJ11</strain>
    </source>
</reference>
<evidence type="ECO:0000256" key="2">
    <source>
        <dbReference type="ARBA" id="ARBA00022692"/>
    </source>
</evidence>
<proteinExistence type="predicted"/>
<keyword evidence="3" id="KW-1133">Transmembrane helix</keyword>
<keyword evidence="7" id="KW-1185">Reference proteome</keyword>
<evidence type="ECO:0000259" key="5">
    <source>
        <dbReference type="Pfam" id="PF06803"/>
    </source>
</evidence>
<name>A0ABT4L314_9SPHI</name>
<evidence type="ECO:0000313" key="6">
    <source>
        <dbReference type="EMBL" id="MCZ4225564.1"/>
    </source>
</evidence>
<evidence type="ECO:0000256" key="4">
    <source>
        <dbReference type="ARBA" id="ARBA00023136"/>
    </source>
</evidence>
<evidence type="ECO:0000256" key="1">
    <source>
        <dbReference type="ARBA" id="ARBA00004127"/>
    </source>
</evidence>
<comment type="caution">
    <text evidence="6">The sequence shown here is derived from an EMBL/GenBank/DDBJ whole genome shotgun (WGS) entry which is preliminary data.</text>
</comment>
<evidence type="ECO:0000313" key="7">
    <source>
        <dbReference type="Proteomes" id="UP001144341"/>
    </source>
</evidence>
<keyword evidence="4" id="KW-0472">Membrane</keyword>
<feature type="domain" description="DUF1232" evidence="5">
    <location>
        <begin position="77"/>
        <end position="110"/>
    </location>
</feature>